<proteinExistence type="predicted"/>
<dbReference type="EMBL" id="HBUF01241593">
    <property type="protein sequence ID" value="CAG6677129.1"/>
    <property type="molecule type" value="Transcribed_RNA"/>
</dbReference>
<sequence>MALKTELNLRVGFHIEFSRLFFEFFRLLIEFSRFYFYSIKFQKERRIDRKKESQPFRELIFPFREKYAPDGNRTHELGVERQERYLSATEAGFCILDMICCLGWLVYYLSV</sequence>
<dbReference type="EMBL" id="HBUF01241592">
    <property type="protein sequence ID" value="CAG6677128.1"/>
    <property type="molecule type" value="Transcribed_RNA"/>
</dbReference>
<dbReference type="AlphaFoldDB" id="A0A8D8WYD3"/>
<accession>A0A8D8WYD3</accession>
<name>A0A8D8WYD3_9HEMI</name>
<organism evidence="1">
    <name type="scientific">Cacopsylla melanoneura</name>
    <dbReference type="NCBI Taxonomy" id="428564"/>
    <lineage>
        <taxon>Eukaryota</taxon>
        <taxon>Metazoa</taxon>
        <taxon>Ecdysozoa</taxon>
        <taxon>Arthropoda</taxon>
        <taxon>Hexapoda</taxon>
        <taxon>Insecta</taxon>
        <taxon>Pterygota</taxon>
        <taxon>Neoptera</taxon>
        <taxon>Paraneoptera</taxon>
        <taxon>Hemiptera</taxon>
        <taxon>Sternorrhyncha</taxon>
        <taxon>Psylloidea</taxon>
        <taxon>Psyllidae</taxon>
        <taxon>Psyllinae</taxon>
        <taxon>Cacopsylla</taxon>
    </lineage>
</organism>
<reference evidence="1" key="1">
    <citation type="submission" date="2021-05" db="EMBL/GenBank/DDBJ databases">
        <authorList>
            <person name="Alioto T."/>
            <person name="Alioto T."/>
            <person name="Gomez Garrido J."/>
        </authorList>
    </citation>
    <scope>NUCLEOTIDE SEQUENCE</scope>
</reference>
<evidence type="ECO:0000313" key="1">
    <source>
        <dbReference type="EMBL" id="CAG6677128.1"/>
    </source>
</evidence>
<protein>
    <submittedName>
        <fullName evidence="1">Uncharacterized protein</fullName>
    </submittedName>
</protein>